<comment type="caution">
    <text evidence="1">The sequence shown here is derived from an EMBL/GenBank/DDBJ whole genome shotgun (WGS) entry which is preliminary data.</text>
</comment>
<name>A0ABP0QKF9_9DINO</name>
<dbReference type="EMBL" id="CAXAMN010024684">
    <property type="protein sequence ID" value="CAK9088693.1"/>
    <property type="molecule type" value="Genomic_DNA"/>
</dbReference>
<accession>A0ABP0QKF9</accession>
<gene>
    <name evidence="1" type="ORF">CCMP2556_LOCUS42759</name>
</gene>
<evidence type="ECO:0000313" key="1">
    <source>
        <dbReference type="EMBL" id="CAK9088693.1"/>
    </source>
</evidence>
<dbReference type="Proteomes" id="UP001642484">
    <property type="component" value="Unassembled WGS sequence"/>
</dbReference>
<organism evidence="1 2">
    <name type="scientific">Durusdinium trenchii</name>
    <dbReference type="NCBI Taxonomy" id="1381693"/>
    <lineage>
        <taxon>Eukaryota</taxon>
        <taxon>Sar</taxon>
        <taxon>Alveolata</taxon>
        <taxon>Dinophyceae</taxon>
        <taxon>Suessiales</taxon>
        <taxon>Symbiodiniaceae</taxon>
        <taxon>Durusdinium</taxon>
    </lineage>
</organism>
<proteinExistence type="predicted"/>
<evidence type="ECO:0000313" key="2">
    <source>
        <dbReference type="Proteomes" id="UP001642484"/>
    </source>
</evidence>
<sequence length="238" mass="26874">MGPYRTDATASRWPIATIPSSRYCLDQNGVNLTLQEATRVITSSFNVLTNQGIKIRDFKSRGGSVVARLRFFVMAIRADWKAHKQLMNLTRHMNTNEVCFLCEATKGADGDMNMRYTNLSESAQYWGTLYRSNPWAITPSYCALVGFHISVIVPDLLHVWNLGVLQQLLGSALRVILTDQIVFTQGDLEARLKAATISLRAFAKQSRLPLRWRKLNKGRLHWKSRSYPSLGGSGYDAF</sequence>
<feature type="non-terminal residue" evidence="1">
    <location>
        <position position="238"/>
    </location>
</feature>
<protein>
    <submittedName>
        <fullName evidence="1">Uncharacterized protein</fullName>
    </submittedName>
</protein>
<reference evidence="1 2" key="1">
    <citation type="submission" date="2024-02" db="EMBL/GenBank/DDBJ databases">
        <authorList>
            <person name="Chen Y."/>
            <person name="Shah S."/>
            <person name="Dougan E. K."/>
            <person name="Thang M."/>
            <person name="Chan C."/>
        </authorList>
    </citation>
    <scope>NUCLEOTIDE SEQUENCE [LARGE SCALE GENOMIC DNA]</scope>
</reference>
<keyword evidence="2" id="KW-1185">Reference proteome</keyword>